<protein>
    <recommendedName>
        <fullName evidence="13">C2H2-type domain-containing protein</fullName>
    </recommendedName>
</protein>
<keyword evidence="7" id="KW-0805">Transcription regulation</keyword>
<dbReference type="GO" id="GO:0005654">
    <property type="term" value="C:nucleoplasm"/>
    <property type="evidence" value="ECO:0007669"/>
    <property type="project" value="TreeGrafter"/>
</dbReference>
<dbReference type="PANTHER" id="PTHR24399:SF70">
    <property type="entry name" value="C2H2-TYPE DOMAIN-CONTAINING PROTEIN"/>
    <property type="match status" value="1"/>
</dbReference>
<evidence type="ECO:0000256" key="3">
    <source>
        <dbReference type="ARBA" id="ARBA00022723"/>
    </source>
</evidence>
<evidence type="ECO:0000259" key="13">
    <source>
        <dbReference type="PROSITE" id="PS50157"/>
    </source>
</evidence>
<name>A0A1Y2AX15_9FUNG</name>
<dbReference type="SUPFAM" id="SSF57667">
    <property type="entry name" value="beta-beta-alpha zinc fingers"/>
    <property type="match status" value="1"/>
</dbReference>
<feature type="compositionally biased region" description="Polar residues" evidence="12">
    <location>
        <begin position="590"/>
        <end position="601"/>
    </location>
</feature>
<comment type="caution">
    <text evidence="14">The sequence shown here is derived from an EMBL/GenBank/DDBJ whole genome shotgun (WGS) entry which is preliminary data.</text>
</comment>
<dbReference type="OrthoDB" id="8922241at2759"/>
<sequence>MSNSFLSASSIPGGLLPSPSANLFERSMGTILSTLKYSVEGPMNNNTNVRTYQQPFQQAAPQAQYQYSQSTPINNVNMVMGPTGPMQNTGVISMSNNPKSVKKTTLYGEMMAVKLEKENKAGGNLALPSSTTYTNINLSAPAPNVPSPNFNSDGIKPSVTASQSTNNNTFQIPPPVNVQSQITLHSNYPAQAQPGTAVAQSSVIVASQNNQQIQNVTVQNPVTGAYQNISYQQPTNISIGSNYPQQPVNKVDPSSTDSNIKGQIYPTPIQIPSIQQNVNSTNFQAQAPQQQMPNQKMEENTNLLSNHLQQNCGPTLNYIVGVFMDSIDSMQQNIDFFQSGTGTTGYSKDGTTAPKIDYNPNMLTLFNDGLMDNSTNKTYNKDDSKYINDYFDWELLNENDKGQKSQVASNASQQNQPISLFNNIVPSQTVNIQQPVQQSQPQTIQLQPQQITVNGQPAQNIQIPSQIQTQQTISVPGQTQNPQIQIQIPTPQLQNQSLPVQQINVQNQPITISSQQTPQLQTQNIQTASTGTGTGQPQGAIQQQPVVVMMEPGANYQTTLFSSQNTINQNFVGQPTVAGAQQTFNTFNQSTSSQTQFNTFNPSGQPPQPQQSTQLNYAIAQTTQQSNQQSIPAASSNQIQGSTTIQTVDQPQSSQSLMFKGDTQDITRMTRVENTTSKTNTNDNVQFYQGFENSNNNTIQSIQTSSNIQFTNDNSNSSQLKDGKLLNNSVDNLNSTSTSVTISNTNGSITDTANSNTVDSVTNTTTIIKPKRKERPSTKPKPFKCTVCQQHFSRSHDLKRHMYTHTGIKPFKCEKCGKTFSRRDALNRHSKGEINCIRYLNKLNNMKKQQQNKAKQETKVQH</sequence>
<dbReference type="Gene3D" id="3.30.160.60">
    <property type="entry name" value="Classic Zinc Finger"/>
    <property type="match status" value="2"/>
</dbReference>
<comment type="subcellular location">
    <subcellularLocation>
        <location evidence="1">Nucleus</location>
    </subcellularLocation>
</comment>
<dbReference type="Pfam" id="PF00096">
    <property type="entry name" value="zf-C2H2"/>
    <property type="match status" value="2"/>
</dbReference>
<dbReference type="PANTHER" id="PTHR24399">
    <property type="entry name" value="ZINC FINGER AND BTB DOMAIN-CONTAINING"/>
    <property type="match status" value="1"/>
</dbReference>
<evidence type="ECO:0000256" key="2">
    <source>
        <dbReference type="ARBA" id="ARBA00006991"/>
    </source>
</evidence>
<evidence type="ECO:0000313" key="15">
    <source>
        <dbReference type="Proteomes" id="UP000193920"/>
    </source>
</evidence>
<dbReference type="STRING" id="1754190.A0A1Y2AX15"/>
<dbReference type="FunFam" id="3.30.160.60:FF:000145">
    <property type="entry name" value="Zinc finger protein 574"/>
    <property type="match status" value="1"/>
</dbReference>
<evidence type="ECO:0000256" key="6">
    <source>
        <dbReference type="ARBA" id="ARBA00022833"/>
    </source>
</evidence>
<keyword evidence="15" id="KW-1185">Reference proteome</keyword>
<dbReference type="SMART" id="SM00355">
    <property type="entry name" value="ZnF_C2H2"/>
    <property type="match status" value="2"/>
</dbReference>
<evidence type="ECO:0000256" key="7">
    <source>
        <dbReference type="ARBA" id="ARBA00023015"/>
    </source>
</evidence>
<evidence type="ECO:0000256" key="9">
    <source>
        <dbReference type="ARBA" id="ARBA00023163"/>
    </source>
</evidence>
<evidence type="ECO:0000256" key="10">
    <source>
        <dbReference type="ARBA" id="ARBA00023242"/>
    </source>
</evidence>
<dbReference type="EMBL" id="MCOG01000196">
    <property type="protein sequence ID" value="ORY27036.1"/>
    <property type="molecule type" value="Genomic_DNA"/>
</dbReference>
<keyword evidence="3" id="KW-0479">Metal-binding</keyword>
<dbReference type="GO" id="GO:0000978">
    <property type="term" value="F:RNA polymerase II cis-regulatory region sequence-specific DNA binding"/>
    <property type="evidence" value="ECO:0007669"/>
    <property type="project" value="TreeGrafter"/>
</dbReference>
<feature type="compositionally biased region" description="Polar residues" evidence="12">
    <location>
        <begin position="613"/>
        <end position="653"/>
    </location>
</feature>
<evidence type="ECO:0000256" key="4">
    <source>
        <dbReference type="ARBA" id="ARBA00022737"/>
    </source>
</evidence>
<feature type="region of interest" description="Disordered" evidence="12">
    <location>
        <begin position="590"/>
        <end position="653"/>
    </location>
</feature>
<evidence type="ECO:0000256" key="1">
    <source>
        <dbReference type="ARBA" id="ARBA00004123"/>
    </source>
</evidence>
<dbReference type="Proteomes" id="UP000193920">
    <property type="component" value="Unassembled WGS sequence"/>
</dbReference>
<dbReference type="GO" id="GO:0008270">
    <property type="term" value="F:zinc ion binding"/>
    <property type="evidence" value="ECO:0007669"/>
    <property type="project" value="UniProtKB-KW"/>
</dbReference>
<dbReference type="FunFam" id="3.30.160.60:FF:000709">
    <property type="entry name" value="GDNF-inducible zinc finger protein 1"/>
    <property type="match status" value="1"/>
</dbReference>
<feature type="region of interest" description="Disordered" evidence="12">
    <location>
        <begin position="238"/>
        <end position="260"/>
    </location>
</feature>
<dbReference type="PROSITE" id="PS50157">
    <property type="entry name" value="ZINC_FINGER_C2H2_2"/>
    <property type="match status" value="2"/>
</dbReference>
<keyword evidence="4" id="KW-0677">Repeat</keyword>
<proteinExistence type="inferred from homology"/>
<keyword evidence="9" id="KW-0804">Transcription</keyword>
<evidence type="ECO:0000256" key="11">
    <source>
        <dbReference type="PROSITE-ProRule" id="PRU00042"/>
    </source>
</evidence>
<evidence type="ECO:0000256" key="8">
    <source>
        <dbReference type="ARBA" id="ARBA00023125"/>
    </source>
</evidence>
<reference evidence="14 15" key="1">
    <citation type="submission" date="2016-08" db="EMBL/GenBank/DDBJ databases">
        <title>A Parts List for Fungal Cellulosomes Revealed by Comparative Genomics.</title>
        <authorList>
            <consortium name="DOE Joint Genome Institute"/>
            <person name="Haitjema C.H."/>
            <person name="Gilmore S.P."/>
            <person name="Henske J.K."/>
            <person name="Solomon K.V."/>
            <person name="De Groot R."/>
            <person name="Kuo A."/>
            <person name="Mondo S.J."/>
            <person name="Salamov A.A."/>
            <person name="Labutti K."/>
            <person name="Zhao Z."/>
            <person name="Chiniquy J."/>
            <person name="Barry K."/>
            <person name="Brewer H.M."/>
            <person name="Purvine S.O."/>
            <person name="Wright A.T."/>
            <person name="Boxma B."/>
            <person name="Van Alen T."/>
            <person name="Hackstein J.H."/>
            <person name="Baker S.E."/>
            <person name="Grigoriev I.V."/>
            <person name="O'Malley M.A."/>
        </authorList>
    </citation>
    <scope>NUCLEOTIDE SEQUENCE [LARGE SCALE GENOMIC DNA]</scope>
    <source>
        <strain evidence="14 15">G1</strain>
    </source>
</reference>
<evidence type="ECO:0000256" key="12">
    <source>
        <dbReference type="SAM" id="MobiDB-lite"/>
    </source>
</evidence>
<dbReference type="InterPro" id="IPR036236">
    <property type="entry name" value="Znf_C2H2_sf"/>
</dbReference>
<keyword evidence="6" id="KW-0862">Zinc</keyword>
<dbReference type="AlphaFoldDB" id="A0A1Y2AX15"/>
<dbReference type="PROSITE" id="PS00028">
    <property type="entry name" value="ZINC_FINGER_C2H2_1"/>
    <property type="match status" value="1"/>
</dbReference>
<dbReference type="GO" id="GO:0001227">
    <property type="term" value="F:DNA-binding transcription repressor activity, RNA polymerase II-specific"/>
    <property type="evidence" value="ECO:0007669"/>
    <property type="project" value="TreeGrafter"/>
</dbReference>
<gene>
    <name evidence="14" type="ORF">LY90DRAFT_674446</name>
</gene>
<keyword evidence="8" id="KW-0238">DNA-binding</keyword>
<evidence type="ECO:0000256" key="5">
    <source>
        <dbReference type="ARBA" id="ARBA00022771"/>
    </source>
</evidence>
<feature type="domain" description="C2H2-type" evidence="13">
    <location>
        <begin position="811"/>
        <end position="831"/>
    </location>
</feature>
<feature type="domain" description="C2H2-type" evidence="13">
    <location>
        <begin position="783"/>
        <end position="810"/>
    </location>
</feature>
<comment type="similarity">
    <text evidence="2">Belongs to the krueppel C2H2-type zinc-finger protein family.</text>
</comment>
<dbReference type="InterPro" id="IPR013087">
    <property type="entry name" value="Znf_C2H2_type"/>
</dbReference>
<organism evidence="14 15">
    <name type="scientific">Neocallimastix californiae</name>
    <dbReference type="NCBI Taxonomy" id="1754190"/>
    <lineage>
        <taxon>Eukaryota</taxon>
        <taxon>Fungi</taxon>
        <taxon>Fungi incertae sedis</taxon>
        <taxon>Chytridiomycota</taxon>
        <taxon>Chytridiomycota incertae sedis</taxon>
        <taxon>Neocallimastigomycetes</taxon>
        <taxon>Neocallimastigales</taxon>
        <taxon>Neocallimastigaceae</taxon>
        <taxon>Neocallimastix</taxon>
    </lineage>
</organism>
<keyword evidence="5 11" id="KW-0863">Zinc-finger</keyword>
<accession>A0A1Y2AX15</accession>
<keyword evidence="10" id="KW-0539">Nucleus</keyword>
<evidence type="ECO:0000313" key="14">
    <source>
        <dbReference type="EMBL" id="ORY27036.1"/>
    </source>
</evidence>